<dbReference type="PANTHER" id="PTHR43669:SF3">
    <property type="entry name" value="ALCOHOL DEHYDROGENASE, PUTATIVE (AFU_ORTHOLOGUE AFUA_3G03445)-RELATED"/>
    <property type="match status" value="1"/>
</dbReference>
<comment type="caution">
    <text evidence="3">The sequence shown here is derived from an EMBL/GenBank/DDBJ whole genome shotgun (WGS) entry which is preliminary data.</text>
</comment>
<organism evidence="3 4">
    <name type="scientific">Rhodococcus artemisiae</name>
    <dbReference type="NCBI Taxonomy" id="714159"/>
    <lineage>
        <taxon>Bacteria</taxon>
        <taxon>Bacillati</taxon>
        <taxon>Actinomycetota</taxon>
        <taxon>Actinomycetes</taxon>
        <taxon>Mycobacteriales</taxon>
        <taxon>Nocardiaceae</taxon>
        <taxon>Rhodococcus</taxon>
    </lineage>
</organism>
<reference evidence="3 4" key="1">
    <citation type="submission" date="2023-07" db="EMBL/GenBank/DDBJ databases">
        <authorList>
            <person name="Girao M."/>
            <person name="Carvalho M.F."/>
        </authorList>
    </citation>
    <scope>NUCLEOTIDE SEQUENCE [LARGE SCALE GENOMIC DNA]</scope>
    <source>
        <strain evidence="3 4">YIM65754</strain>
    </source>
</reference>
<dbReference type="Gene3D" id="3.40.50.720">
    <property type="entry name" value="NAD(P)-binding Rossmann-like Domain"/>
    <property type="match status" value="1"/>
</dbReference>
<dbReference type="PANTHER" id="PTHR43669">
    <property type="entry name" value="5-KETO-D-GLUCONATE 5-REDUCTASE"/>
    <property type="match status" value="1"/>
</dbReference>
<dbReference type="EMBL" id="JAUTXY010000003">
    <property type="protein sequence ID" value="MEE2057786.1"/>
    <property type="molecule type" value="Genomic_DNA"/>
</dbReference>
<name>A0ABU7L8C0_9NOCA</name>
<keyword evidence="2" id="KW-0560">Oxidoreductase</keyword>
<dbReference type="InterPro" id="IPR036291">
    <property type="entry name" value="NAD(P)-bd_dom_sf"/>
</dbReference>
<dbReference type="InterPro" id="IPR020904">
    <property type="entry name" value="Sc_DH/Rdtase_CS"/>
</dbReference>
<dbReference type="RefSeq" id="WP_330133009.1">
    <property type="nucleotide sequence ID" value="NZ_JAUTXY010000003.1"/>
</dbReference>
<dbReference type="Pfam" id="PF13561">
    <property type="entry name" value="adh_short_C2"/>
    <property type="match status" value="1"/>
</dbReference>
<dbReference type="InterPro" id="IPR002347">
    <property type="entry name" value="SDR_fam"/>
</dbReference>
<proteinExistence type="inferred from homology"/>
<comment type="similarity">
    <text evidence="1">Belongs to the short-chain dehydrogenases/reductases (SDR) family.</text>
</comment>
<gene>
    <name evidence="3" type="ORF">Q7514_09650</name>
</gene>
<dbReference type="PROSITE" id="PS00061">
    <property type="entry name" value="ADH_SHORT"/>
    <property type="match status" value="1"/>
</dbReference>
<evidence type="ECO:0000313" key="3">
    <source>
        <dbReference type="EMBL" id="MEE2057786.1"/>
    </source>
</evidence>
<evidence type="ECO:0000256" key="1">
    <source>
        <dbReference type="ARBA" id="ARBA00006484"/>
    </source>
</evidence>
<sequence length="275" mass="28580">MIDLGLDGARAIVIGAGFVPTRAGHGRGSALQLARAGATVACVDKNAERAEQIAREITDEGGKAFAIVADVLESDQARRAVDEAASRMGGLDVCVDIVGQAMWSKAAEFSDDDWNAQLLVNLTQVFYVFKAAVPHLAANEQGGSLMALTSVDGIGSSRFHAAYGAAKAGVMSLVKTFADEYGKDGVRVNSVAPGNVGGGNWDLPEIPFGEDVVNALAPPRGRDIADAVLFLASRLSAKITGQTLVVDGGALALSPWGMKEEHIGRNVAFSNATQD</sequence>
<dbReference type="SUPFAM" id="SSF51735">
    <property type="entry name" value="NAD(P)-binding Rossmann-fold domains"/>
    <property type="match status" value="1"/>
</dbReference>
<accession>A0ABU7L8C0</accession>
<dbReference type="PRINTS" id="PR00081">
    <property type="entry name" value="GDHRDH"/>
</dbReference>
<protein>
    <submittedName>
        <fullName evidence="3">SDR family NAD(P)-dependent oxidoreductase</fullName>
    </submittedName>
</protein>
<dbReference type="Proteomes" id="UP001336020">
    <property type="component" value="Unassembled WGS sequence"/>
</dbReference>
<keyword evidence="4" id="KW-1185">Reference proteome</keyword>
<evidence type="ECO:0000256" key="2">
    <source>
        <dbReference type="ARBA" id="ARBA00023002"/>
    </source>
</evidence>
<dbReference type="CDD" id="cd05233">
    <property type="entry name" value="SDR_c"/>
    <property type="match status" value="1"/>
</dbReference>
<evidence type="ECO:0000313" key="4">
    <source>
        <dbReference type="Proteomes" id="UP001336020"/>
    </source>
</evidence>